<sequence length="212" mass="23998">MTPSTSHEGTLTPCPQCQLRHQCVCEQLPDLTSACHLALLMHENEQQRDTNTGQWLLKSLPTSTSVHIWQRKSPDPALIELLNNDQFQPYLLFPHDESMPVSQAFLQANKTTKVPLFIILDGTWQEAKKMLRKSAWLKNLPLARITATQASNYQLRRNQEDGHLCTLEVGCEVLKALGEERQSEQLLSFFDHYMQAFKADKSGHALASKTSG</sequence>
<keyword evidence="2" id="KW-0808">Transferase</keyword>
<dbReference type="PANTHER" id="PTHR21392:SF1">
    <property type="entry name" value="TRNA-URIDINE AMINOCARBOXYPROPYLTRANSFERASE"/>
    <property type="match status" value="1"/>
</dbReference>
<evidence type="ECO:0000313" key="7">
    <source>
        <dbReference type="Proteomes" id="UP000297753"/>
    </source>
</evidence>
<evidence type="ECO:0000256" key="3">
    <source>
        <dbReference type="ARBA" id="ARBA00022691"/>
    </source>
</evidence>
<dbReference type="SMART" id="SM01144">
    <property type="entry name" value="DTW"/>
    <property type="match status" value="1"/>
</dbReference>
<evidence type="ECO:0000256" key="2">
    <source>
        <dbReference type="ARBA" id="ARBA00022679"/>
    </source>
</evidence>
<feature type="domain" description="DTW" evidence="5">
    <location>
        <begin position="10"/>
        <end position="202"/>
    </location>
</feature>
<accession>A0A4Y8WAN2</accession>
<dbReference type="PANTHER" id="PTHR21392">
    <property type="entry name" value="TRNA-URIDINE AMINOCARBOXYPROPYLTRANSFERASE 2"/>
    <property type="match status" value="1"/>
</dbReference>
<comment type="caution">
    <text evidence="6">The sequence shown here is derived from an EMBL/GenBank/DDBJ whole genome shotgun (WGS) entry which is preliminary data.</text>
</comment>
<proteinExistence type="predicted"/>
<gene>
    <name evidence="6" type="ORF">ELS82_19765</name>
</gene>
<dbReference type="Pfam" id="PF03942">
    <property type="entry name" value="DTW"/>
    <property type="match status" value="1"/>
</dbReference>
<evidence type="ECO:0000259" key="5">
    <source>
        <dbReference type="SMART" id="SM01144"/>
    </source>
</evidence>
<name>A0A4Y8WAN2_9VIBR</name>
<reference evidence="6 7" key="1">
    <citation type="submission" date="2019-01" db="EMBL/GenBank/DDBJ databases">
        <title>Vibrio BEI176 sp. nov, a marine bacterium isolated from China: eastern marignal seas.</title>
        <authorList>
            <person name="Li B."/>
        </authorList>
    </citation>
    <scope>NUCLEOTIDE SEQUENCE [LARGE SCALE GENOMIC DNA]</scope>
    <source>
        <strain evidence="6 7">BEI176</strain>
    </source>
</reference>
<evidence type="ECO:0000256" key="1">
    <source>
        <dbReference type="ARBA" id="ARBA00012386"/>
    </source>
</evidence>
<dbReference type="EMBL" id="SATR01000041">
    <property type="protein sequence ID" value="TFH89877.1"/>
    <property type="molecule type" value="Genomic_DNA"/>
</dbReference>
<dbReference type="InterPro" id="IPR005636">
    <property type="entry name" value="DTW"/>
</dbReference>
<dbReference type="EC" id="2.5.1.25" evidence="1"/>
<dbReference type="OrthoDB" id="370626at2"/>
<dbReference type="InterPro" id="IPR039262">
    <property type="entry name" value="DTWD2/TAPT"/>
</dbReference>
<keyword evidence="7" id="KW-1185">Reference proteome</keyword>
<dbReference type="RefSeq" id="WP_134837010.1">
    <property type="nucleotide sequence ID" value="NZ_SATR01000041.1"/>
</dbReference>
<dbReference type="Proteomes" id="UP000297753">
    <property type="component" value="Unassembled WGS sequence"/>
</dbReference>
<keyword evidence="4" id="KW-0819">tRNA processing</keyword>
<protein>
    <recommendedName>
        <fullName evidence="1">tRNA-uridine aminocarboxypropyltransferase</fullName>
        <ecNumber evidence="1">2.5.1.25</ecNumber>
    </recommendedName>
</protein>
<dbReference type="GO" id="GO:0016432">
    <property type="term" value="F:tRNA-uridine aminocarboxypropyltransferase activity"/>
    <property type="evidence" value="ECO:0007669"/>
    <property type="project" value="UniProtKB-EC"/>
</dbReference>
<dbReference type="GO" id="GO:0008033">
    <property type="term" value="P:tRNA processing"/>
    <property type="evidence" value="ECO:0007669"/>
    <property type="project" value="UniProtKB-KW"/>
</dbReference>
<organism evidence="6 7">
    <name type="scientific">Vibrio ouci</name>
    <dbReference type="NCBI Taxonomy" id="2499078"/>
    <lineage>
        <taxon>Bacteria</taxon>
        <taxon>Pseudomonadati</taxon>
        <taxon>Pseudomonadota</taxon>
        <taxon>Gammaproteobacteria</taxon>
        <taxon>Vibrionales</taxon>
        <taxon>Vibrionaceae</taxon>
        <taxon>Vibrio</taxon>
    </lineage>
</organism>
<dbReference type="AlphaFoldDB" id="A0A4Y8WAN2"/>
<evidence type="ECO:0000256" key="4">
    <source>
        <dbReference type="ARBA" id="ARBA00022694"/>
    </source>
</evidence>
<evidence type="ECO:0000313" key="6">
    <source>
        <dbReference type="EMBL" id="TFH89877.1"/>
    </source>
</evidence>
<keyword evidence="3" id="KW-0949">S-adenosyl-L-methionine</keyword>